<dbReference type="EMBL" id="QGNW01001103">
    <property type="protein sequence ID" value="RVW55946.1"/>
    <property type="molecule type" value="Genomic_DNA"/>
</dbReference>
<dbReference type="PANTHER" id="PTHR43503">
    <property type="entry name" value="MCG48959-RELATED"/>
    <property type="match status" value="1"/>
</dbReference>
<gene>
    <name evidence="5" type="primary">Os07g0638300_0</name>
    <name evidence="5" type="ORF">CK203_078801</name>
</gene>
<dbReference type="InterPro" id="IPR019479">
    <property type="entry name" value="Peroxiredoxin_C"/>
</dbReference>
<evidence type="ECO:0000256" key="1">
    <source>
        <dbReference type="ARBA" id="ARBA00013017"/>
    </source>
</evidence>
<dbReference type="GO" id="GO:0140824">
    <property type="term" value="F:thioredoxin-dependent peroxiredoxin activity"/>
    <property type="evidence" value="ECO:0007669"/>
    <property type="project" value="UniProtKB-EC"/>
</dbReference>
<dbReference type="SUPFAM" id="SSF52833">
    <property type="entry name" value="Thioredoxin-like"/>
    <property type="match status" value="1"/>
</dbReference>
<comment type="caution">
    <text evidence="5">The sequence shown here is derived from an EMBL/GenBank/DDBJ whole genome shotgun (WGS) entry which is preliminary data.</text>
</comment>
<sequence length="231" mass="25909">MKLKPGSKVSYLIVSDSKSDIILLLNMVDPDAIYSYGNNLPSRVLYIIGPDKKGPHPLRTRGTHLAVTRGMYLTVTHGTHCHPGHPHPDLPIKHTWRTFYIRTASRKSKRRLQSIGIRTASINASAPQFIRIPTWVIWIWLPGSLTKVKRVSHAIATTNHGPRPITCRVKRQVEIKLGFLYPGSTGRNMDEVMRVLDALQKAAKHRIATLVNWKPGELVVIQPGVSDDEAK</sequence>
<evidence type="ECO:0000256" key="3">
    <source>
        <dbReference type="ARBA" id="ARBA00049091"/>
    </source>
</evidence>
<dbReference type="PANTHER" id="PTHR43503:SF4">
    <property type="entry name" value="PEROXIREDOXIN-6"/>
    <property type="match status" value="1"/>
</dbReference>
<protein>
    <recommendedName>
        <fullName evidence="1">thioredoxin-dependent peroxiredoxin</fullName>
        <ecNumber evidence="1">1.11.1.24</ecNumber>
    </recommendedName>
</protein>
<name>A0A438F7Q8_VITVI</name>
<proteinExistence type="predicted"/>
<dbReference type="AlphaFoldDB" id="A0A438F7Q8"/>
<feature type="domain" description="Peroxiredoxin C-terminal" evidence="4">
    <location>
        <begin position="198"/>
        <end position="231"/>
    </location>
</feature>
<dbReference type="Pfam" id="PF10417">
    <property type="entry name" value="1-cysPrx_C"/>
    <property type="match status" value="1"/>
</dbReference>
<evidence type="ECO:0000313" key="6">
    <source>
        <dbReference type="Proteomes" id="UP000288805"/>
    </source>
</evidence>
<reference evidence="5 6" key="1">
    <citation type="journal article" date="2018" name="PLoS Genet.">
        <title>Population sequencing reveals clonal diversity and ancestral inbreeding in the grapevine cultivar Chardonnay.</title>
        <authorList>
            <person name="Roach M.J."/>
            <person name="Johnson D.L."/>
            <person name="Bohlmann J."/>
            <person name="van Vuuren H.J."/>
            <person name="Jones S.J."/>
            <person name="Pretorius I.S."/>
            <person name="Schmidt S.A."/>
            <person name="Borneman A.R."/>
        </authorList>
    </citation>
    <scope>NUCLEOTIDE SEQUENCE [LARGE SCALE GENOMIC DNA]</scope>
    <source>
        <strain evidence="6">cv. Chardonnay</strain>
        <tissue evidence="5">Leaf</tissue>
    </source>
</reference>
<comment type="catalytic activity">
    <reaction evidence="3">
        <text>a hydroperoxide + [thioredoxin]-dithiol = an alcohol + [thioredoxin]-disulfide + H2O</text>
        <dbReference type="Rhea" id="RHEA:62620"/>
        <dbReference type="Rhea" id="RHEA-COMP:10698"/>
        <dbReference type="Rhea" id="RHEA-COMP:10700"/>
        <dbReference type="ChEBI" id="CHEBI:15377"/>
        <dbReference type="ChEBI" id="CHEBI:29950"/>
        <dbReference type="ChEBI" id="CHEBI:30879"/>
        <dbReference type="ChEBI" id="CHEBI:35924"/>
        <dbReference type="ChEBI" id="CHEBI:50058"/>
        <dbReference type="EC" id="1.11.1.24"/>
    </reaction>
</comment>
<evidence type="ECO:0000259" key="4">
    <source>
        <dbReference type="Pfam" id="PF10417"/>
    </source>
</evidence>
<evidence type="ECO:0000256" key="2">
    <source>
        <dbReference type="ARBA" id="ARBA00023002"/>
    </source>
</evidence>
<dbReference type="EC" id="1.11.1.24" evidence="1"/>
<dbReference type="InterPro" id="IPR036249">
    <property type="entry name" value="Thioredoxin-like_sf"/>
</dbReference>
<accession>A0A438F7Q8</accession>
<dbReference type="Gene3D" id="3.40.30.10">
    <property type="entry name" value="Glutaredoxin"/>
    <property type="match status" value="1"/>
</dbReference>
<keyword evidence="2" id="KW-0560">Oxidoreductase</keyword>
<evidence type="ECO:0000313" key="5">
    <source>
        <dbReference type="EMBL" id="RVW55946.1"/>
    </source>
</evidence>
<dbReference type="Gene3D" id="3.30.1020.10">
    <property type="entry name" value="Antioxidant, Horf6, Chain A, domain2"/>
    <property type="match status" value="1"/>
</dbReference>
<organism evidence="5 6">
    <name type="scientific">Vitis vinifera</name>
    <name type="common">Grape</name>
    <dbReference type="NCBI Taxonomy" id="29760"/>
    <lineage>
        <taxon>Eukaryota</taxon>
        <taxon>Viridiplantae</taxon>
        <taxon>Streptophyta</taxon>
        <taxon>Embryophyta</taxon>
        <taxon>Tracheophyta</taxon>
        <taxon>Spermatophyta</taxon>
        <taxon>Magnoliopsida</taxon>
        <taxon>eudicotyledons</taxon>
        <taxon>Gunneridae</taxon>
        <taxon>Pentapetalae</taxon>
        <taxon>rosids</taxon>
        <taxon>Vitales</taxon>
        <taxon>Vitaceae</taxon>
        <taxon>Viteae</taxon>
        <taxon>Vitis</taxon>
    </lineage>
</organism>
<dbReference type="Proteomes" id="UP000288805">
    <property type="component" value="Unassembled WGS sequence"/>
</dbReference>